<feature type="non-terminal residue" evidence="2">
    <location>
        <position position="1"/>
    </location>
</feature>
<dbReference type="OrthoDB" id="2646666at2759"/>
<reference evidence="3" key="2">
    <citation type="submission" date="2015-01" db="EMBL/GenBank/DDBJ databases">
        <title>Evolutionary Origins and Diversification of the Mycorrhizal Mutualists.</title>
        <authorList>
            <consortium name="DOE Joint Genome Institute"/>
            <consortium name="Mycorrhizal Genomics Consortium"/>
            <person name="Kohler A."/>
            <person name="Kuo A."/>
            <person name="Nagy L.G."/>
            <person name="Floudas D."/>
            <person name="Copeland A."/>
            <person name="Barry K.W."/>
            <person name="Cichocki N."/>
            <person name="Veneault-Fourrey C."/>
            <person name="LaButti K."/>
            <person name="Lindquist E.A."/>
            <person name="Lipzen A."/>
            <person name="Lundell T."/>
            <person name="Morin E."/>
            <person name="Murat C."/>
            <person name="Riley R."/>
            <person name="Ohm R."/>
            <person name="Sun H."/>
            <person name="Tunlid A."/>
            <person name="Henrissat B."/>
            <person name="Grigoriev I.V."/>
            <person name="Hibbett D.S."/>
            <person name="Martin F."/>
        </authorList>
    </citation>
    <scope>NUCLEOTIDE SEQUENCE [LARGE SCALE GENOMIC DNA]</scope>
    <source>
        <strain evidence="3">441</strain>
    </source>
</reference>
<dbReference type="GO" id="GO:0003676">
    <property type="term" value="F:nucleic acid binding"/>
    <property type="evidence" value="ECO:0007669"/>
    <property type="project" value="InterPro"/>
</dbReference>
<dbReference type="InterPro" id="IPR004875">
    <property type="entry name" value="DDE_SF_endonuclease_dom"/>
</dbReference>
<evidence type="ECO:0000313" key="2">
    <source>
        <dbReference type="EMBL" id="KIK16661.1"/>
    </source>
</evidence>
<accession>A0A0C9YJ00</accession>
<dbReference type="Proteomes" id="UP000054018">
    <property type="component" value="Unassembled WGS sequence"/>
</dbReference>
<dbReference type="AlphaFoldDB" id="A0A0C9YJ00"/>
<evidence type="ECO:0000313" key="3">
    <source>
        <dbReference type="Proteomes" id="UP000054018"/>
    </source>
</evidence>
<keyword evidence="3" id="KW-1185">Reference proteome</keyword>
<sequence>GHGSHITREMCQLAIQNNIELFCLPPHTTHELQPLDVGIFGPLQRAWFKCCEDYFNATGGEIPRSEFINQYMAARAAVFTAETITKAWKNSGIRPLNPH</sequence>
<protein>
    <recommendedName>
        <fullName evidence="1">DDE-1 domain-containing protein</fullName>
    </recommendedName>
</protein>
<dbReference type="EMBL" id="KN833850">
    <property type="protein sequence ID" value="KIK16661.1"/>
    <property type="molecule type" value="Genomic_DNA"/>
</dbReference>
<dbReference type="STRING" id="765257.A0A0C9YJ00"/>
<dbReference type="Pfam" id="PF03184">
    <property type="entry name" value="DDE_1"/>
    <property type="match status" value="1"/>
</dbReference>
<evidence type="ECO:0000259" key="1">
    <source>
        <dbReference type="Pfam" id="PF03184"/>
    </source>
</evidence>
<gene>
    <name evidence="2" type="ORF">PISMIDRAFT_38408</name>
</gene>
<reference evidence="2 3" key="1">
    <citation type="submission" date="2014-04" db="EMBL/GenBank/DDBJ databases">
        <authorList>
            <consortium name="DOE Joint Genome Institute"/>
            <person name="Kuo A."/>
            <person name="Kohler A."/>
            <person name="Costa M.D."/>
            <person name="Nagy L.G."/>
            <person name="Floudas D."/>
            <person name="Copeland A."/>
            <person name="Barry K.W."/>
            <person name="Cichocki N."/>
            <person name="Veneault-Fourrey C."/>
            <person name="LaButti K."/>
            <person name="Lindquist E.A."/>
            <person name="Lipzen A."/>
            <person name="Lundell T."/>
            <person name="Morin E."/>
            <person name="Murat C."/>
            <person name="Sun H."/>
            <person name="Tunlid A."/>
            <person name="Henrissat B."/>
            <person name="Grigoriev I.V."/>
            <person name="Hibbett D.S."/>
            <person name="Martin F."/>
            <person name="Nordberg H.P."/>
            <person name="Cantor M.N."/>
            <person name="Hua S.X."/>
        </authorList>
    </citation>
    <scope>NUCLEOTIDE SEQUENCE [LARGE SCALE GENOMIC DNA]</scope>
    <source>
        <strain evidence="2 3">441</strain>
    </source>
</reference>
<feature type="domain" description="DDE-1" evidence="1">
    <location>
        <begin position="2"/>
        <end position="88"/>
    </location>
</feature>
<organism evidence="2 3">
    <name type="scientific">Pisolithus microcarpus 441</name>
    <dbReference type="NCBI Taxonomy" id="765257"/>
    <lineage>
        <taxon>Eukaryota</taxon>
        <taxon>Fungi</taxon>
        <taxon>Dikarya</taxon>
        <taxon>Basidiomycota</taxon>
        <taxon>Agaricomycotina</taxon>
        <taxon>Agaricomycetes</taxon>
        <taxon>Agaricomycetidae</taxon>
        <taxon>Boletales</taxon>
        <taxon>Sclerodermatineae</taxon>
        <taxon>Pisolithaceae</taxon>
        <taxon>Pisolithus</taxon>
    </lineage>
</organism>
<name>A0A0C9YJ00_9AGAM</name>
<dbReference type="HOGENOM" id="CLU_013929_2_4_1"/>
<proteinExistence type="predicted"/>
<feature type="non-terminal residue" evidence="2">
    <location>
        <position position="99"/>
    </location>
</feature>